<accession>A0AAW0A337</accession>
<dbReference type="EMBL" id="JAWWNJ010000088">
    <property type="protein sequence ID" value="KAK7000512.1"/>
    <property type="molecule type" value="Genomic_DNA"/>
</dbReference>
<evidence type="ECO:0000313" key="3">
    <source>
        <dbReference type="Proteomes" id="UP001362999"/>
    </source>
</evidence>
<gene>
    <name evidence="2" type="ORF">R3P38DRAFT_2797086</name>
</gene>
<evidence type="ECO:0000313" key="2">
    <source>
        <dbReference type="EMBL" id="KAK7000512.1"/>
    </source>
</evidence>
<comment type="caution">
    <text evidence="2">The sequence shown here is derived from an EMBL/GenBank/DDBJ whole genome shotgun (WGS) entry which is preliminary data.</text>
</comment>
<keyword evidence="3" id="KW-1185">Reference proteome</keyword>
<reference evidence="2 3" key="1">
    <citation type="journal article" date="2024" name="J Genomics">
        <title>Draft genome sequencing and assembly of Favolaschia claudopus CIRM-BRFM 2984 isolated from oak limbs.</title>
        <authorList>
            <person name="Navarro D."/>
            <person name="Drula E."/>
            <person name="Chaduli D."/>
            <person name="Cazenave R."/>
            <person name="Ahrendt S."/>
            <person name="Wang J."/>
            <person name="Lipzen A."/>
            <person name="Daum C."/>
            <person name="Barry K."/>
            <person name="Grigoriev I.V."/>
            <person name="Favel A."/>
            <person name="Rosso M.N."/>
            <person name="Martin F."/>
        </authorList>
    </citation>
    <scope>NUCLEOTIDE SEQUENCE [LARGE SCALE GENOMIC DNA]</scope>
    <source>
        <strain evidence="2 3">CIRM-BRFM 2984</strain>
    </source>
</reference>
<sequence>MEIVQLGPKAWPEWKRLKRTIRLHHQPSSLRSPDIPGLVKHCVRGHTQGTRQHRSTDVKVWDNTTTRMLRFGKETADQAIQQGNAQEVTDDRGNRRTYSGVQHDGQQYITKFNSRRSTLGIVCQRRTQTAGIRRRVQKASYLTRESVDGFRGKGPQIHGNPLRSCEKALSNWWNPLRSWKNPTRTAGIHCEVDICPPKSPESTAQLEKPHPNGGNPLRNSQPTEQPNKEL</sequence>
<protein>
    <submittedName>
        <fullName evidence="2">Uncharacterized protein</fullName>
    </submittedName>
</protein>
<dbReference type="AlphaFoldDB" id="A0AAW0A337"/>
<organism evidence="2 3">
    <name type="scientific">Favolaschia claudopus</name>
    <dbReference type="NCBI Taxonomy" id="2862362"/>
    <lineage>
        <taxon>Eukaryota</taxon>
        <taxon>Fungi</taxon>
        <taxon>Dikarya</taxon>
        <taxon>Basidiomycota</taxon>
        <taxon>Agaricomycotina</taxon>
        <taxon>Agaricomycetes</taxon>
        <taxon>Agaricomycetidae</taxon>
        <taxon>Agaricales</taxon>
        <taxon>Marasmiineae</taxon>
        <taxon>Mycenaceae</taxon>
        <taxon>Favolaschia</taxon>
    </lineage>
</organism>
<evidence type="ECO:0000256" key="1">
    <source>
        <dbReference type="SAM" id="MobiDB-lite"/>
    </source>
</evidence>
<proteinExistence type="predicted"/>
<name>A0AAW0A337_9AGAR</name>
<dbReference type="Proteomes" id="UP001362999">
    <property type="component" value="Unassembled WGS sequence"/>
</dbReference>
<feature type="compositionally biased region" description="Polar residues" evidence="1">
    <location>
        <begin position="217"/>
        <end position="230"/>
    </location>
</feature>
<feature type="region of interest" description="Disordered" evidence="1">
    <location>
        <begin position="196"/>
        <end position="230"/>
    </location>
</feature>